<evidence type="ECO:0000256" key="1">
    <source>
        <dbReference type="SAM" id="MobiDB-lite"/>
    </source>
</evidence>
<evidence type="ECO:0000313" key="2">
    <source>
        <dbReference type="EMBL" id="MBL6455629.1"/>
    </source>
</evidence>
<dbReference type="PANTHER" id="PTHR31891">
    <property type="entry name" value="FORMAMIDASE C869.04-RELATED"/>
    <property type="match status" value="1"/>
</dbReference>
<protein>
    <submittedName>
        <fullName evidence="2">Acetamidase/formamidase family protein</fullName>
    </submittedName>
</protein>
<name>A0ABS1V4K9_9PROT</name>
<reference evidence="2 3" key="1">
    <citation type="submission" date="2021-01" db="EMBL/GenBank/DDBJ databases">
        <title>Belnapia mucosa sp. nov. and Belnapia arida sp. nov., isolated from the Tabernas Desert (Almeria, Spain).</title>
        <authorList>
            <person name="Molina-Menor E."/>
            <person name="Vidal-Verdu A."/>
            <person name="Calonge A."/>
            <person name="Satari L."/>
            <person name="Pereto Magraner J."/>
            <person name="Porcar Miralles M."/>
        </authorList>
    </citation>
    <scope>NUCLEOTIDE SEQUENCE [LARGE SCALE GENOMIC DNA]</scope>
    <source>
        <strain evidence="2 3">T6</strain>
    </source>
</reference>
<accession>A0ABS1V4K9</accession>
<feature type="region of interest" description="Disordered" evidence="1">
    <location>
        <begin position="1"/>
        <end position="30"/>
    </location>
</feature>
<dbReference type="Gene3D" id="2.60.120.580">
    <property type="entry name" value="Acetamidase/Formamidase-like domains"/>
    <property type="match status" value="2"/>
</dbReference>
<dbReference type="PANTHER" id="PTHR31891:SF1">
    <property type="entry name" value="FORMAMIDASE C869.04-RELATED"/>
    <property type="match status" value="1"/>
</dbReference>
<dbReference type="Pfam" id="PF03069">
    <property type="entry name" value="FmdA_AmdA"/>
    <property type="match status" value="2"/>
</dbReference>
<organism evidence="2 3">
    <name type="scientific">Belnapia mucosa</name>
    <dbReference type="NCBI Taxonomy" id="2804532"/>
    <lineage>
        <taxon>Bacteria</taxon>
        <taxon>Pseudomonadati</taxon>
        <taxon>Pseudomonadota</taxon>
        <taxon>Alphaproteobacteria</taxon>
        <taxon>Acetobacterales</taxon>
        <taxon>Roseomonadaceae</taxon>
        <taxon>Belnapia</taxon>
    </lineage>
</organism>
<proteinExistence type="predicted"/>
<dbReference type="SUPFAM" id="SSF141130">
    <property type="entry name" value="Acetamidase/Formamidase-like"/>
    <property type="match status" value="1"/>
</dbReference>
<dbReference type="EMBL" id="JAEUXJ010000003">
    <property type="protein sequence ID" value="MBL6455629.1"/>
    <property type="molecule type" value="Genomic_DNA"/>
</dbReference>
<dbReference type="Gene3D" id="3.10.28.20">
    <property type="entry name" value="Acetamidase/Formamidase-like domains"/>
    <property type="match status" value="1"/>
</dbReference>
<dbReference type="Proteomes" id="UP000606490">
    <property type="component" value="Unassembled WGS sequence"/>
</dbReference>
<sequence>MSRRRWSRGGWRADPCAAAPARHPAGSSEGGFRLPATHHIEPALENIRWGGFDAAFPAVKTVDPGDLVILECVSGAPDVMPPTAGGLSVPERLAAIHAAKPPRHGPHILTGPVAVRGAEPGDCLRVDIERIDLGCDWGFCAFRPLAGTLPEDFPYKRVLHIPVDKQAMTCTVPVGPGIKIPLAPFFGVMGVAGPEEWGTISTKEPRAHGGNLDNKELVAGTTLYLPVFVPGANFSAGDGHGVQGDGEVCINALEICLTGHFRLGLEKGGGAKDPVLRFPRAETPTHYISMGMHEDLDLAMKQALREMIAFIVSRTNLSAADAYQLCSLAVDFHVTQTVNGEKGVHGMLKKGLLF</sequence>
<comment type="caution">
    <text evidence="2">The sequence shown here is derived from an EMBL/GenBank/DDBJ whole genome shotgun (WGS) entry which is preliminary data.</text>
</comment>
<gene>
    <name evidence="2" type="ORF">JMJ55_09865</name>
</gene>
<keyword evidence="3" id="KW-1185">Reference proteome</keyword>
<dbReference type="InterPro" id="IPR004304">
    <property type="entry name" value="FmdA_AmdA"/>
</dbReference>
<evidence type="ECO:0000313" key="3">
    <source>
        <dbReference type="Proteomes" id="UP000606490"/>
    </source>
</evidence>